<dbReference type="Proteomes" id="UP000434052">
    <property type="component" value="Unassembled WGS sequence"/>
</dbReference>
<keyword evidence="1" id="KW-0560">Oxidoreductase</keyword>
<dbReference type="InterPro" id="IPR008927">
    <property type="entry name" value="6-PGluconate_DH-like_C_sf"/>
</dbReference>
<dbReference type="AlphaFoldDB" id="A0A6P1ZP18"/>
<dbReference type="RefSeq" id="WP_144234390.1">
    <property type="nucleotide sequence ID" value="NZ_QMIF01000002.1"/>
</dbReference>
<sequence length="319" mass="35003">MDTSWKIMVVGAGTMGHGIAQCVAMAGFNVRIVDQFPGVLDKAKVLVKEHLEGMVREGRIDAELAEASFGRMEFHDDLEASATWADFVFEAVFEDLQVKRELFHRLGALTRPDVVLASNTSSFDIAKLCDVTQHPERVIGMHWFHPPQITPCIEVIPAGATSAETVETAKVIAEAVRKYPTACANSPGFVANRIQFAMAAEALAIVEEGLATPEEVDRIVTSSFGFRLSAFGPFEIADQAGIDVYLSIFKYLHEMLGRGQFAPPPLLEKMVQDGKLGLKSGAGFYNYGDGAADALRRTRDKRLFDRLALFRAERMDGSD</sequence>
<dbReference type="Pfam" id="PF00725">
    <property type="entry name" value="3HCDH"/>
    <property type="match status" value="1"/>
</dbReference>
<dbReference type="InterPro" id="IPR036291">
    <property type="entry name" value="NAD(P)-bd_dom_sf"/>
</dbReference>
<reference evidence="5 6" key="1">
    <citation type="submission" date="2018-06" db="EMBL/GenBank/DDBJ databases">
        <title>Complete genome of Desulfovibrio marinus P48SEP.</title>
        <authorList>
            <person name="Crispim J.S."/>
            <person name="Vidigal P.M.P."/>
            <person name="Silva L.C.F."/>
            <person name="Araujo L.C."/>
            <person name="Laguardia C.N."/>
            <person name="Dias R.S."/>
            <person name="Sousa M.P."/>
            <person name="Paula S.O."/>
            <person name="Silva C."/>
        </authorList>
    </citation>
    <scope>NUCLEOTIDE SEQUENCE [LARGE SCALE GENOMIC DNA]</scope>
    <source>
        <strain evidence="5 6">P48SEP</strain>
    </source>
</reference>
<evidence type="ECO:0008006" key="7">
    <source>
        <dbReference type="Google" id="ProtNLM"/>
    </source>
</evidence>
<dbReference type="GO" id="GO:0006631">
    <property type="term" value="P:fatty acid metabolic process"/>
    <property type="evidence" value="ECO:0007669"/>
    <property type="project" value="InterPro"/>
</dbReference>
<feature type="domain" description="3-hydroxyacyl-CoA dehydrogenase NAD binding" evidence="4">
    <location>
        <begin position="6"/>
        <end position="184"/>
    </location>
</feature>
<dbReference type="EMBL" id="QMIF01000002">
    <property type="protein sequence ID" value="TVM36058.1"/>
    <property type="molecule type" value="Genomic_DNA"/>
</dbReference>
<evidence type="ECO:0000256" key="1">
    <source>
        <dbReference type="ARBA" id="ARBA00023002"/>
    </source>
</evidence>
<evidence type="ECO:0000259" key="3">
    <source>
        <dbReference type="Pfam" id="PF00725"/>
    </source>
</evidence>
<dbReference type="PIRSF" id="PIRSF000105">
    <property type="entry name" value="HCDH"/>
    <property type="match status" value="1"/>
</dbReference>
<accession>A0A6P1ZP18</accession>
<dbReference type="Gene3D" id="1.10.1040.10">
    <property type="entry name" value="N-(1-d-carboxylethyl)-l-norvaline Dehydrogenase, domain 2"/>
    <property type="match status" value="1"/>
</dbReference>
<dbReference type="SUPFAM" id="SSF51735">
    <property type="entry name" value="NAD(P)-binding Rossmann-fold domains"/>
    <property type="match status" value="1"/>
</dbReference>
<evidence type="ECO:0000259" key="4">
    <source>
        <dbReference type="Pfam" id="PF02737"/>
    </source>
</evidence>
<dbReference type="Pfam" id="PF02737">
    <property type="entry name" value="3HCDH_N"/>
    <property type="match status" value="1"/>
</dbReference>
<dbReference type="InterPro" id="IPR013328">
    <property type="entry name" value="6PGD_dom2"/>
</dbReference>
<organism evidence="5 6">
    <name type="scientific">Oceanidesulfovibrio marinus</name>
    <dbReference type="NCBI Taxonomy" id="370038"/>
    <lineage>
        <taxon>Bacteria</taxon>
        <taxon>Pseudomonadati</taxon>
        <taxon>Thermodesulfobacteriota</taxon>
        <taxon>Desulfovibrionia</taxon>
        <taxon>Desulfovibrionales</taxon>
        <taxon>Desulfovibrionaceae</taxon>
        <taxon>Oceanidesulfovibrio</taxon>
    </lineage>
</organism>
<evidence type="ECO:0000256" key="2">
    <source>
        <dbReference type="PIRSR" id="PIRSR000105-1"/>
    </source>
</evidence>
<dbReference type="OrthoDB" id="9771883at2"/>
<dbReference type="InterPro" id="IPR006176">
    <property type="entry name" value="3-OHacyl-CoA_DH_NAD-bd"/>
</dbReference>
<feature type="domain" description="3-hydroxyacyl-CoA dehydrogenase C-terminal" evidence="3">
    <location>
        <begin position="188"/>
        <end position="287"/>
    </location>
</feature>
<evidence type="ECO:0000313" key="5">
    <source>
        <dbReference type="EMBL" id="TVM36058.1"/>
    </source>
</evidence>
<name>A0A6P1ZP18_9BACT</name>
<gene>
    <name evidence="5" type="ORF">DQK91_05285</name>
</gene>
<dbReference type="PANTHER" id="PTHR48075:SF5">
    <property type="entry name" value="3-HYDROXYBUTYRYL-COA DEHYDROGENASE"/>
    <property type="match status" value="1"/>
</dbReference>
<dbReference type="PANTHER" id="PTHR48075">
    <property type="entry name" value="3-HYDROXYACYL-COA DEHYDROGENASE FAMILY PROTEIN"/>
    <property type="match status" value="1"/>
</dbReference>
<comment type="caution">
    <text evidence="5">The sequence shown here is derived from an EMBL/GenBank/DDBJ whole genome shotgun (WGS) entry which is preliminary data.</text>
</comment>
<dbReference type="GO" id="GO:0070403">
    <property type="term" value="F:NAD+ binding"/>
    <property type="evidence" value="ECO:0007669"/>
    <property type="project" value="InterPro"/>
</dbReference>
<dbReference type="SUPFAM" id="SSF48179">
    <property type="entry name" value="6-phosphogluconate dehydrogenase C-terminal domain-like"/>
    <property type="match status" value="1"/>
</dbReference>
<feature type="site" description="Important for catalytic activity" evidence="2">
    <location>
        <position position="142"/>
    </location>
</feature>
<proteinExistence type="predicted"/>
<evidence type="ECO:0000313" key="6">
    <source>
        <dbReference type="Proteomes" id="UP000434052"/>
    </source>
</evidence>
<dbReference type="GO" id="GO:0016616">
    <property type="term" value="F:oxidoreductase activity, acting on the CH-OH group of donors, NAD or NADP as acceptor"/>
    <property type="evidence" value="ECO:0007669"/>
    <property type="project" value="InterPro"/>
</dbReference>
<dbReference type="InterPro" id="IPR006108">
    <property type="entry name" value="3HC_DH_C"/>
</dbReference>
<protein>
    <recommendedName>
        <fullName evidence="7">3-hydroxybutyryl-CoA dehydrogenase</fullName>
    </recommendedName>
</protein>
<dbReference type="Gene3D" id="3.40.50.720">
    <property type="entry name" value="NAD(P)-binding Rossmann-like Domain"/>
    <property type="match status" value="1"/>
</dbReference>
<dbReference type="InterPro" id="IPR022694">
    <property type="entry name" value="3-OHacyl-CoA_DH"/>
</dbReference>